<evidence type="ECO:0000313" key="2">
    <source>
        <dbReference type="EMBL" id="GJS87591.1"/>
    </source>
</evidence>
<dbReference type="InterPro" id="IPR050796">
    <property type="entry name" value="SCF_F-box_component"/>
</dbReference>
<reference evidence="2" key="2">
    <citation type="submission" date="2022-01" db="EMBL/GenBank/DDBJ databases">
        <authorList>
            <person name="Yamashiro T."/>
            <person name="Shiraishi A."/>
            <person name="Satake H."/>
            <person name="Nakayama K."/>
        </authorList>
    </citation>
    <scope>NUCLEOTIDE SEQUENCE</scope>
</reference>
<evidence type="ECO:0000259" key="1">
    <source>
        <dbReference type="SMART" id="SM00256"/>
    </source>
</evidence>
<evidence type="ECO:0000313" key="3">
    <source>
        <dbReference type="Proteomes" id="UP001151760"/>
    </source>
</evidence>
<dbReference type="PANTHER" id="PTHR31672:SF10">
    <property type="entry name" value="F-BOX DOMAIN-CONTAINING PROTEIN"/>
    <property type="match status" value="1"/>
</dbReference>
<dbReference type="InterPro" id="IPR017451">
    <property type="entry name" value="F-box-assoc_interact_dom"/>
</dbReference>
<dbReference type="Proteomes" id="UP001151760">
    <property type="component" value="Unassembled WGS sequence"/>
</dbReference>
<dbReference type="InterPro" id="IPR036047">
    <property type="entry name" value="F-box-like_dom_sf"/>
</dbReference>
<gene>
    <name evidence="2" type="ORF">Tco_0770227</name>
</gene>
<dbReference type="SMART" id="SM00256">
    <property type="entry name" value="FBOX"/>
    <property type="match status" value="1"/>
</dbReference>
<feature type="domain" description="F-box" evidence="1">
    <location>
        <begin position="5"/>
        <end position="45"/>
    </location>
</feature>
<dbReference type="SUPFAM" id="SSF81383">
    <property type="entry name" value="F-box domain"/>
    <property type="match status" value="1"/>
</dbReference>
<proteinExistence type="predicted"/>
<dbReference type="Pfam" id="PF08268">
    <property type="entry name" value="FBA_3"/>
    <property type="match status" value="1"/>
</dbReference>
<accession>A0ABQ4ZCU4</accession>
<dbReference type="InterPro" id="IPR001810">
    <property type="entry name" value="F-box_dom"/>
</dbReference>
<organism evidence="2 3">
    <name type="scientific">Tanacetum coccineum</name>
    <dbReference type="NCBI Taxonomy" id="301880"/>
    <lineage>
        <taxon>Eukaryota</taxon>
        <taxon>Viridiplantae</taxon>
        <taxon>Streptophyta</taxon>
        <taxon>Embryophyta</taxon>
        <taxon>Tracheophyta</taxon>
        <taxon>Spermatophyta</taxon>
        <taxon>Magnoliopsida</taxon>
        <taxon>eudicotyledons</taxon>
        <taxon>Gunneridae</taxon>
        <taxon>Pentapetalae</taxon>
        <taxon>asterids</taxon>
        <taxon>campanulids</taxon>
        <taxon>Asterales</taxon>
        <taxon>Asteraceae</taxon>
        <taxon>Asteroideae</taxon>
        <taxon>Anthemideae</taxon>
        <taxon>Anthemidinae</taxon>
        <taxon>Tanacetum</taxon>
    </lineage>
</organism>
<sequence>MSDNIPFDIQLAIMNRLPVKSLLQFRSVSKLWKYSIDCSDFVREYGFRESNNCCLYLTFKQNFEGVICSVDDNLALSPVVSNLKFFNLTPFATSEGVWCFSYGENSMLLIWNPSLKKSVRILVPNYLLEADSPKMLFGFGVHPVTLDPTLLKINYPYYGQGPWYVSVFTLSSRTWYKLDSYCLPRESIRIKRSGQAVVGGKIFWVGSEKFYSDDGISYKIYMLVSFDLITHQFQVIDMPEEMLVGQCLPPYYISQLGDCIIISGSFKFVDFSIIYAWELQVDDGEVSWYRKLFTLPYPIEHDLKLIGFTKDKQPIVEASFVQQLHQSLQVFNPTFQIFQNLVVESNHGSFFIGPYKESLILLNV</sequence>
<dbReference type="PANTHER" id="PTHR31672">
    <property type="entry name" value="BNACNNG10540D PROTEIN"/>
    <property type="match status" value="1"/>
</dbReference>
<dbReference type="Pfam" id="PF00646">
    <property type="entry name" value="F-box"/>
    <property type="match status" value="1"/>
</dbReference>
<comment type="caution">
    <text evidence="2">The sequence shown here is derived from an EMBL/GenBank/DDBJ whole genome shotgun (WGS) entry which is preliminary data.</text>
</comment>
<protein>
    <submittedName>
        <fullName evidence="2">F-box domain containing protein</fullName>
    </submittedName>
</protein>
<dbReference type="InterPro" id="IPR013187">
    <property type="entry name" value="F-box-assoc_dom_typ3"/>
</dbReference>
<keyword evidence="3" id="KW-1185">Reference proteome</keyword>
<reference evidence="2" key="1">
    <citation type="journal article" date="2022" name="Int. J. Mol. Sci.">
        <title>Draft Genome of Tanacetum Coccineum: Genomic Comparison of Closely Related Tanacetum-Family Plants.</title>
        <authorList>
            <person name="Yamashiro T."/>
            <person name="Shiraishi A."/>
            <person name="Nakayama K."/>
            <person name="Satake H."/>
        </authorList>
    </citation>
    <scope>NUCLEOTIDE SEQUENCE</scope>
</reference>
<dbReference type="EMBL" id="BQNB010011209">
    <property type="protein sequence ID" value="GJS87591.1"/>
    <property type="molecule type" value="Genomic_DNA"/>
</dbReference>
<dbReference type="NCBIfam" id="TIGR01640">
    <property type="entry name" value="F_box_assoc_1"/>
    <property type="match status" value="1"/>
</dbReference>
<name>A0ABQ4ZCU4_9ASTR</name>